<dbReference type="Gene3D" id="3.90.870.10">
    <property type="entry name" value="DHBP synthase"/>
    <property type="match status" value="1"/>
</dbReference>
<name>A0A1F6URB3_9BACT</name>
<comment type="subcellular location">
    <subcellularLocation>
        <location evidence="1">Cytoplasm</location>
    </subcellularLocation>
</comment>
<accession>A0A1F6URB3</accession>
<dbReference type="EMBL" id="MFTI01000021">
    <property type="protein sequence ID" value="OGI59927.1"/>
    <property type="molecule type" value="Genomic_DNA"/>
</dbReference>
<evidence type="ECO:0000256" key="5">
    <source>
        <dbReference type="ARBA" id="ARBA00022679"/>
    </source>
</evidence>
<dbReference type="AlphaFoldDB" id="A0A1F6URB3"/>
<protein>
    <recommendedName>
        <fullName evidence="10">L-threonylcarbamoyladenylate synthase</fullName>
        <ecNumber evidence="3">2.7.7.87</ecNumber>
    </recommendedName>
    <alternativeName>
        <fullName evidence="10">L-threonylcarbamoyladenylate synthase</fullName>
    </alternativeName>
</protein>
<dbReference type="PANTHER" id="PTHR17490:SF16">
    <property type="entry name" value="THREONYLCARBAMOYL-AMP SYNTHASE"/>
    <property type="match status" value="1"/>
</dbReference>
<dbReference type="GO" id="GO:0000049">
    <property type="term" value="F:tRNA binding"/>
    <property type="evidence" value="ECO:0007669"/>
    <property type="project" value="TreeGrafter"/>
</dbReference>
<dbReference type="GO" id="GO:0003725">
    <property type="term" value="F:double-stranded RNA binding"/>
    <property type="evidence" value="ECO:0007669"/>
    <property type="project" value="InterPro"/>
</dbReference>
<keyword evidence="7" id="KW-0548">Nucleotidyltransferase</keyword>
<evidence type="ECO:0000256" key="9">
    <source>
        <dbReference type="ARBA" id="ARBA00022840"/>
    </source>
</evidence>
<keyword evidence="4" id="KW-0963">Cytoplasm</keyword>
<comment type="catalytic activity">
    <reaction evidence="11">
        <text>L-threonine + hydrogencarbonate + ATP = L-threonylcarbamoyladenylate + diphosphate + H2O</text>
        <dbReference type="Rhea" id="RHEA:36407"/>
        <dbReference type="ChEBI" id="CHEBI:15377"/>
        <dbReference type="ChEBI" id="CHEBI:17544"/>
        <dbReference type="ChEBI" id="CHEBI:30616"/>
        <dbReference type="ChEBI" id="CHEBI:33019"/>
        <dbReference type="ChEBI" id="CHEBI:57926"/>
        <dbReference type="ChEBI" id="CHEBI:73682"/>
        <dbReference type="EC" id="2.7.7.87"/>
    </reaction>
</comment>
<dbReference type="GO" id="GO:0008033">
    <property type="term" value="P:tRNA processing"/>
    <property type="evidence" value="ECO:0007669"/>
    <property type="project" value="UniProtKB-KW"/>
</dbReference>
<dbReference type="GO" id="GO:0006450">
    <property type="term" value="P:regulation of translational fidelity"/>
    <property type="evidence" value="ECO:0007669"/>
    <property type="project" value="TreeGrafter"/>
</dbReference>
<dbReference type="PROSITE" id="PS51163">
    <property type="entry name" value="YRDC"/>
    <property type="match status" value="1"/>
</dbReference>
<gene>
    <name evidence="13" type="ORF">A2814_02550</name>
</gene>
<evidence type="ECO:0000256" key="11">
    <source>
        <dbReference type="ARBA" id="ARBA00048366"/>
    </source>
</evidence>
<evidence type="ECO:0000313" key="14">
    <source>
        <dbReference type="Proteomes" id="UP000177869"/>
    </source>
</evidence>
<evidence type="ECO:0000256" key="10">
    <source>
        <dbReference type="ARBA" id="ARBA00029774"/>
    </source>
</evidence>
<evidence type="ECO:0000256" key="4">
    <source>
        <dbReference type="ARBA" id="ARBA00022490"/>
    </source>
</evidence>
<evidence type="ECO:0000259" key="12">
    <source>
        <dbReference type="PROSITE" id="PS51163"/>
    </source>
</evidence>
<comment type="caution">
    <text evidence="13">The sequence shown here is derived from an EMBL/GenBank/DDBJ whole genome shotgun (WGS) entry which is preliminary data.</text>
</comment>
<keyword evidence="5" id="KW-0808">Transferase</keyword>
<organism evidence="13 14">
    <name type="scientific">Candidatus Nomurabacteria bacterium RIFCSPHIGHO2_01_FULL_38_19</name>
    <dbReference type="NCBI Taxonomy" id="1801732"/>
    <lineage>
        <taxon>Bacteria</taxon>
        <taxon>Candidatus Nomuraibacteriota</taxon>
    </lineage>
</organism>
<dbReference type="GO" id="GO:0005524">
    <property type="term" value="F:ATP binding"/>
    <property type="evidence" value="ECO:0007669"/>
    <property type="project" value="UniProtKB-KW"/>
</dbReference>
<dbReference type="Proteomes" id="UP000177869">
    <property type="component" value="Unassembled WGS sequence"/>
</dbReference>
<dbReference type="InterPro" id="IPR050156">
    <property type="entry name" value="TC-AMP_synthase_SUA5"/>
</dbReference>
<comment type="similarity">
    <text evidence="2">Belongs to the SUA5 family.</text>
</comment>
<dbReference type="GO" id="GO:0005737">
    <property type="term" value="C:cytoplasm"/>
    <property type="evidence" value="ECO:0007669"/>
    <property type="project" value="UniProtKB-SubCell"/>
</dbReference>
<evidence type="ECO:0000256" key="6">
    <source>
        <dbReference type="ARBA" id="ARBA00022694"/>
    </source>
</evidence>
<evidence type="ECO:0000256" key="3">
    <source>
        <dbReference type="ARBA" id="ARBA00012584"/>
    </source>
</evidence>
<evidence type="ECO:0000256" key="7">
    <source>
        <dbReference type="ARBA" id="ARBA00022695"/>
    </source>
</evidence>
<dbReference type="EC" id="2.7.7.87" evidence="3"/>
<keyword evidence="8" id="KW-0547">Nucleotide-binding</keyword>
<evidence type="ECO:0000256" key="8">
    <source>
        <dbReference type="ARBA" id="ARBA00022741"/>
    </source>
</evidence>
<dbReference type="PANTHER" id="PTHR17490">
    <property type="entry name" value="SUA5"/>
    <property type="match status" value="1"/>
</dbReference>
<dbReference type="SUPFAM" id="SSF55821">
    <property type="entry name" value="YrdC/RibB"/>
    <property type="match status" value="1"/>
</dbReference>
<feature type="domain" description="YrdC-like" evidence="12">
    <location>
        <begin position="7"/>
        <end position="196"/>
    </location>
</feature>
<dbReference type="STRING" id="1801732.A2814_02550"/>
<sequence>MQLSEKIWSNENLVKTLKDGGVVVMPTDTIYGIVGLAQNEPTVNRIYKIRKRNPQKPCVILIGDISELEKFSIILSEEQKNKLKEYWFTPSEGGVRPTSIILDCSDDRFLYLHRGARSLAFRLPLLQGLRNLLIKTGPLIAPSANLEALPLSKTIFEAKEYFGNSVDLYIDGGKLVGQASKVIELYQDGSASILRE</sequence>
<dbReference type="Pfam" id="PF01300">
    <property type="entry name" value="Sua5_yciO_yrdC"/>
    <property type="match status" value="1"/>
</dbReference>
<keyword evidence="9" id="KW-0067">ATP-binding</keyword>
<dbReference type="InterPro" id="IPR006070">
    <property type="entry name" value="Sua5-like_dom"/>
</dbReference>
<evidence type="ECO:0000313" key="13">
    <source>
        <dbReference type="EMBL" id="OGI59927.1"/>
    </source>
</evidence>
<proteinExistence type="inferred from homology"/>
<dbReference type="InterPro" id="IPR017945">
    <property type="entry name" value="DHBP_synth_RibB-like_a/b_dom"/>
</dbReference>
<reference evidence="13 14" key="1">
    <citation type="journal article" date="2016" name="Nat. Commun.">
        <title>Thousands of microbial genomes shed light on interconnected biogeochemical processes in an aquifer system.</title>
        <authorList>
            <person name="Anantharaman K."/>
            <person name="Brown C.T."/>
            <person name="Hug L.A."/>
            <person name="Sharon I."/>
            <person name="Castelle C.J."/>
            <person name="Probst A.J."/>
            <person name="Thomas B.C."/>
            <person name="Singh A."/>
            <person name="Wilkins M.J."/>
            <person name="Karaoz U."/>
            <person name="Brodie E.L."/>
            <person name="Williams K.H."/>
            <person name="Hubbard S.S."/>
            <person name="Banfield J.F."/>
        </authorList>
    </citation>
    <scope>NUCLEOTIDE SEQUENCE [LARGE SCALE GENOMIC DNA]</scope>
</reference>
<evidence type="ECO:0000256" key="1">
    <source>
        <dbReference type="ARBA" id="ARBA00004496"/>
    </source>
</evidence>
<dbReference type="GO" id="GO:0061710">
    <property type="term" value="F:L-threonylcarbamoyladenylate synthase"/>
    <property type="evidence" value="ECO:0007669"/>
    <property type="project" value="UniProtKB-EC"/>
</dbReference>
<evidence type="ECO:0000256" key="2">
    <source>
        <dbReference type="ARBA" id="ARBA00007663"/>
    </source>
</evidence>
<keyword evidence="6" id="KW-0819">tRNA processing</keyword>